<evidence type="ECO:0000313" key="2">
    <source>
        <dbReference type="EMBL" id="CAK0854415.1"/>
    </source>
</evidence>
<feature type="non-terminal residue" evidence="2">
    <location>
        <position position="1"/>
    </location>
</feature>
<gene>
    <name evidence="2" type="ORF">PCOR1329_LOCUS45539</name>
</gene>
<organism evidence="2 3">
    <name type="scientific">Prorocentrum cordatum</name>
    <dbReference type="NCBI Taxonomy" id="2364126"/>
    <lineage>
        <taxon>Eukaryota</taxon>
        <taxon>Sar</taxon>
        <taxon>Alveolata</taxon>
        <taxon>Dinophyceae</taxon>
        <taxon>Prorocentrales</taxon>
        <taxon>Prorocentraceae</taxon>
        <taxon>Prorocentrum</taxon>
    </lineage>
</organism>
<feature type="region of interest" description="Disordered" evidence="1">
    <location>
        <begin position="44"/>
        <end position="71"/>
    </location>
</feature>
<sequence>DNKWNALSSFRDLADEVGALVIRLNVVFPSADFDAFRAQVAGACPAQDQRRRAEDARSNHRSVPLTPVPNA</sequence>
<feature type="compositionally biased region" description="Basic and acidic residues" evidence="1">
    <location>
        <begin position="48"/>
        <end position="58"/>
    </location>
</feature>
<proteinExistence type="predicted"/>
<reference evidence="2" key="1">
    <citation type="submission" date="2023-10" db="EMBL/GenBank/DDBJ databases">
        <authorList>
            <person name="Chen Y."/>
            <person name="Shah S."/>
            <person name="Dougan E. K."/>
            <person name="Thang M."/>
            <person name="Chan C."/>
        </authorList>
    </citation>
    <scope>NUCLEOTIDE SEQUENCE [LARGE SCALE GENOMIC DNA]</scope>
</reference>
<evidence type="ECO:0000256" key="1">
    <source>
        <dbReference type="SAM" id="MobiDB-lite"/>
    </source>
</evidence>
<evidence type="ECO:0000313" key="3">
    <source>
        <dbReference type="Proteomes" id="UP001189429"/>
    </source>
</evidence>
<accession>A0ABN9U6W3</accession>
<protein>
    <submittedName>
        <fullName evidence="2">Uncharacterized protein</fullName>
    </submittedName>
</protein>
<comment type="caution">
    <text evidence="2">The sequence shown here is derived from an EMBL/GenBank/DDBJ whole genome shotgun (WGS) entry which is preliminary data.</text>
</comment>
<name>A0ABN9U6W3_9DINO</name>
<keyword evidence="3" id="KW-1185">Reference proteome</keyword>
<dbReference type="Proteomes" id="UP001189429">
    <property type="component" value="Unassembled WGS sequence"/>
</dbReference>
<dbReference type="EMBL" id="CAUYUJ010015477">
    <property type="protein sequence ID" value="CAK0854415.1"/>
    <property type="molecule type" value="Genomic_DNA"/>
</dbReference>